<comment type="caution">
    <text evidence="2">The sequence shown here is derived from an EMBL/GenBank/DDBJ whole genome shotgun (WGS) entry which is preliminary data.</text>
</comment>
<dbReference type="AlphaFoldDB" id="A0ABC8TBI8"/>
<evidence type="ECO:0000313" key="3">
    <source>
        <dbReference type="Proteomes" id="UP001642360"/>
    </source>
</evidence>
<dbReference type="EMBL" id="CAUOFW020004369">
    <property type="protein sequence ID" value="CAK9165316.1"/>
    <property type="molecule type" value="Genomic_DNA"/>
</dbReference>
<gene>
    <name evidence="2" type="ORF">ILEXP_LOCUS34479</name>
</gene>
<feature type="region of interest" description="Disordered" evidence="1">
    <location>
        <begin position="41"/>
        <end position="63"/>
    </location>
</feature>
<reference evidence="2 3" key="1">
    <citation type="submission" date="2024-02" db="EMBL/GenBank/DDBJ databases">
        <authorList>
            <person name="Vignale AGUSTIN F."/>
            <person name="Sosa J E."/>
            <person name="Modenutti C."/>
        </authorList>
    </citation>
    <scope>NUCLEOTIDE SEQUENCE [LARGE SCALE GENOMIC DNA]</scope>
</reference>
<keyword evidence="3" id="KW-1185">Reference proteome</keyword>
<proteinExistence type="predicted"/>
<sequence>MKSTFMDQSLLHKPPFLYRPPKRKIKRLSFLCLTQIARTTSPVRSEDNYHASPKPSLNDSGGFKSLSHHVSLSKAILSGMLTQTKVTSRDRCAGQSFAHTATELLMLQISFECSKTNKKTDEREVAK</sequence>
<evidence type="ECO:0000313" key="2">
    <source>
        <dbReference type="EMBL" id="CAK9165316.1"/>
    </source>
</evidence>
<accession>A0ABC8TBI8</accession>
<evidence type="ECO:0000256" key="1">
    <source>
        <dbReference type="SAM" id="MobiDB-lite"/>
    </source>
</evidence>
<protein>
    <submittedName>
        <fullName evidence="2">Uncharacterized protein</fullName>
    </submittedName>
</protein>
<organism evidence="2 3">
    <name type="scientific">Ilex paraguariensis</name>
    <name type="common">yerba mate</name>
    <dbReference type="NCBI Taxonomy" id="185542"/>
    <lineage>
        <taxon>Eukaryota</taxon>
        <taxon>Viridiplantae</taxon>
        <taxon>Streptophyta</taxon>
        <taxon>Embryophyta</taxon>
        <taxon>Tracheophyta</taxon>
        <taxon>Spermatophyta</taxon>
        <taxon>Magnoliopsida</taxon>
        <taxon>eudicotyledons</taxon>
        <taxon>Gunneridae</taxon>
        <taxon>Pentapetalae</taxon>
        <taxon>asterids</taxon>
        <taxon>campanulids</taxon>
        <taxon>Aquifoliales</taxon>
        <taxon>Aquifoliaceae</taxon>
        <taxon>Ilex</taxon>
    </lineage>
</organism>
<dbReference type="Proteomes" id="UP001642360">
    <property type="component" value="Unassembled WGS sequence"/>
</dbReference>
<name>A0ABC8TBI8_9AQUA</name>